<evidence type="ECO:0000256" key="1">
    <source>
        <dbReference type="SAM" id="SignalP"/>
    </source>
</evidence>
<evidence type="ECO:0008006" key="4">
    <source>
        <dbReference type="Google" id="ProtNLM"/>
    </source>
</evidence>
<protein>
    <recommendedName>
        <fullName evidence="4">Lipoprotein</fullName>
    </recommendedName>
</protein>
<proteinExistence type="predicted"/>
<feature type="signal peptide" evidence="1">
    <location>
        <begin position="1"/>
        <end position="20"/>
    </location>
</feature>
<evidence type="ECO:0000313" key="3">
    <source>
        <dbReference type="Proteomes" id="UP000756860"/>
    </source>
</evidence>
<dbReference type="Proteomes" id="UP000756860">
    <property type="component" value="Unassembled WGS sequence"/>
</dbReference>
<evidence type="ECO:0000313" key="2">
    <source>
        <dbReference type="EMBL" id="MBT0654289.1"/>
    </source>
</evidence>
<reference evidence="2 3" key="1">
    <citation type="submission" date="2021-05" db="EMBL/GenBank/DDBJ databases">
        <title>The draft genome of Geobacter luticola JCM 17780.</title>
        <authorList>
            <person name="Xu Z."/>
            <person name="Masuda Y."/>
            <person name="Itoh H."/>
            <person name="Senoo K."/>
        </authorList>
    </citation>
    <scope>NUCLEOTIDE SEQUENCE [LARGE SCALE GENOMIC DNA]</scope>
    <source>
        <strain evidence="2 3">JCM 17780</strain>
    </source>
</reference>
<gene>
    <name evidence="2" type="ORF">KI810_14585</name>
</gene>
<organism evidence="2 3">
    <name type="scientific">Geomobilimonas luticola</name>
    <dbReference type="NCBI Taxonomy" id="1114878"/>
    <lineage>
        <taxon>Bacteria</taxon>
        <taxon>Pseudomonadati</taxon>
        <taxon>Thermodesulfobacteriota</taxon>
        <taxon>Desulfuromonadia</taxon>
        <taxon>Geobacterales</taxon>
        <taxon>Geobacteraceae</taxon>
        <taxon>Geomobilimonas</taxon>
    </lineage>
</organism>
<dbReference type="EMBL" id="JAHCVK010000009">
    <property type="protein sequence ID" value="MBT0654289.1"/>
    <property type="molecule type" value="Genomic_DNA"/>
</dbReference>
<feature type="chain" id="PRO_5046071861" description="Lipoprotein" evidence="1">
    <location>
        <begin position="21"/>
        <end position="139"/>
    </location>
</feature>
<keyword evidence="1" id="KW-0732">Signal</keyword>
<sequence length="139" mass="15122">MKTIRFFLLAGIFFLLTGCGGEVTVTATVPLPDPVIYPPSITALQFHKDAAQKFIVGTIDFTAPDTDLDTMTVIVSDGAGREVSRTITDLRSFAGYTAGTIFFSIDYITLFPGGYTFTIYLTDWRGLLSNPVYGTFAVP</sequence>
<comment type="caution">
    <text evidence="2">The sequence shown here is derived from an EMBL/GenBank/DDBJ whole genome shotgun (WGS) entry which is preliminary data.</text>
</comment>
<dbReference type="RefSeq" id="WP_214176296.1">
    <property type="nucleotide sequence ID" value="NZ_JAHCVK010000009.1"/>
</dbReference>
<dbReference type="PROSITE" id="PS51257">
    <property type="entry name" value="PROKAR_LIPOPROTEIN"/>
    <property type="match status" value="1"/>
</dbReference>
<name>A0ABS5SG01_9BACT</name>
<accession>A0ABS5SG01</accession>
<keyword evidence="3" id="KW-1185">Reference proteome</keyword>